<dbReference type="Proteomes" id="UP001311915">
    <property type="component" value="Unassembled WGS sequence"/>
</dbReference>
<feature type="chain" id="PRO_5043350711" evidence="1">
    <location>
        <begin position="30"/>
        <end position="273"/>
    </location>
</feature>
<comment type="caution">
    <text evidence="2">The sequence shown here is derived from an EMBL/GenBank/DDBJ whole genome shotgun (WGS) entry which is preliminary data.</text>
</comment>
<protein>
    <submittedName>
        <fullName evidence="2">Uncharacterized protein</fullName>
    </submittedName>
</protein>
<gene>
    <name evidence="2" type="ORF">R3W88_000402</name>
</gene>
<organism evidence="2 3">
    <name type="scientific">Solanum pinnatisectum</name>
    <name type="common">tansyleaf nightshade</name>
    <dbReference type="NCBI Taxonomy" id="50273"/>
    <lineage>
        <taxon>Eukaryota</taxon>
        <taxon>Viridiplantae</taxon>
        <taxon>Streptophyta</taxon>
        <taxon>Embryophyta</taxon>
        <taxon>Tracheophyta</taxon>
        <taxon>Spermatophyta</taxon>
        <taxon>Magnoliopsida</taxon>
        <taxon>eudicotyledons</taxon>
        <taxon>Gunneridae</taxon>
        <taxon>Pentapetalae</taxon>
        <taxon>asterids</taxon>
        <taxon>lamiids</taxon>
        <taxon>Solanales</taxon>
        <taxon>Solanaceae</taxon>
        <taxon>Solanoideae</taxon>
        <taxon>Solaneae</taxon>
        <taxon>Solanum</taxon>
    </lineage>
</organism>
<evidence type="ECO:0000313" key="2">
    <source>
        <dbReference type="EMBL" id="KAK4736705.1"/>
    </source>
</evidence>
<evidence type="ECO:0000256" key="1">
    <source>
        <dbReference type="SAM" id="SignalP"/>
    </source>
</evidence>
<proteinExistence type="predicted"/>
<evidence type="ECO:0000313" key="3">
    <source>
        <dbReference type="Proteomes" id="UP001311915"/>
    </source>
</evidence>
<dbReference type="EMBL" id="JAWPEI010000001">
    <property type="protein sequence ID" value="KAK4736705.1"/>
    <property type="molecule type" value="Genomic_DNA"/>
</dbReference>
<feature type="signal peptide" evidence="1">
    <location>
        <begin position="1"/>
        <end position="29"/>
    </location>
</feature>
<accession>A0AAV9MF80</accession>
<dbReference type="AlphaFoldDB" id="A0AAV9MF80"/>
<sequence>MQVLQISILANQLQWKLCMLWCLIRWSNCKPKGNQEHEVGDSKNLEEIEEEENDSNLVQVCKGAGLSPKLCTKRRKGVIADLEQQLTLQLTLENREQLLVSDVYAKCFAIERFSLWDEIFTISQEYVVPWMIGVILIAQSFWKNFRNTAGLSFPINQLQQIMEDWWKADGSPKLKQLFKVVPAFITWEIWKRRNVMKHGGNMSTTSMIVEIHRNIYLFTKSKYPWLKNVPQNWPLIVKYLEGYAPLTKPMVELPQQAKAILQQDKEKTPNLRI</sequence>
<reference evidence="2 3" key="1">
    <citation type="submission" date="2023-10" db="EMBL/GenBank/DDBJ databases">
        <title>Genome-Wide Identification Analysis in wild type Solanum Pinnatisectum Reveals Some Genes Defensing Phytophthora Infestans.</title>
        <authorList>
            <person name="Sun C."/>
        </authorList>
    </citation>
    <scope>NUCLEOTIDE SEQUENCE [LARGE SCALE GENOMIC DNA]</scope>
    <source>
        <strain evidence="2">LQN</strain>
        <tissue evidence="2">Leaf</tissue>
    </source>
</reference>
<name>A0AAV9MF80_9SOLN</name>
<keyword evidence="3" id="KW-1185">Reference proteome</keyword>
<keyword evidence="1" id="KW-0732">Signal</keyword>